<dbReference type="InterPro" id="IPR003661">
    <property type="entry name" value="HisK_dim/P_dom"/>
</dbReference>
<reference evidence="14 15" key="1">
    <citation type="submission" date="2024-02" db="EMBL/GenBank/DDBJ databases">
        <title>New especies of Spiribacter isolated from saline water.</title>
        <authorList>
            <person name="Leon M.J."/>
            <person name="De La Haba R."/>
            <person name="Sanchez-Porro C."/>
            <person name="Ventosa A."/>
        </authorList>
    </citation>
    <scope>NUCLEOTIDE SEQUENCE [LARGE SCALE GENOMIC DNA]</scope>
    <source>
        <strain evidence="15">ag22IC4-189</strain>
    </source>
</reference>
<dbReference type="Gene3D" id="1.10.287.130">
    <property type="match status" value="1"/>
</dbReference>
<organism evidence="14 15">
    <name type="scientific">Spiribacter insolitus</name>
    <dbReference type="NCBI Taxonomy" id="3122417"/>
    <lineage>
        <taxon>Bacteria</taxon>
        <taxon>Pseudomonadati</taxon>
        <taxon>Pseudomonadota</taxon>
        <taxon>Gammaproteobacteria</taxon>
        <taxon>Chromatiales</taxon>
        <taxon>Ectothiorhodospiraceae</taxon>
        <taxon>Spiribacter</taxon>
    </lineage>
</organism>
<sequence>MTRGSLRLRLAVAGAIAICLSLAVAGWGMTRLFSAHVERGAVSELETHLEQVLGGLERDPGGSLTLASEPADPRFRQPYGGLYWQINTADGSLRSRSLWDWQLALPPLSPTEGLAVLDDLQAPDGRRLLGVERSVVLPPSLGGETITLMLAMDRAAVSAAVRSFATDLLPYLTLLALALIAAGWLQLEVGLRPLRELAERLAAIRTGEAQRLGGDLPREVSPLASDFDALLDAREAEMDAARQRAADLAHGLKTPLQALLGESDRLRRTGDEATADTLERIVGRIRQHVDRELTRTRVASRASGSRSDVIEVTASVVAVIARTPDGERLTWETPTKGAEAMPVALDAADLAEAIGTLLENAARYADQCVRISARPVGGGKVEIRVRDDGPGLPDSALTRLLDRGARLDERRDHTGLGLAICREIAEGAGGSLALENAEPGLRARLTLPTPHRPRPDAQPRQSR</sequence>
<dbReference type="InterPro" id="IPR004358">
    <property type="entry name" value="Sig_transdc_His_kin-like_C"/>
</dbReference>
<dbReference type="Pfam" id="PF02518">
    <property type="entry name" value="HATPase_c"/>
    <property type="match status" value="1"/>
</dbReference>
<dbReference type="EC" id="2.7.13.3" evidence="3"/>
<gene>
    <name evidence="14" type="ORF">V6X30_05785</name>
</gene>
<evidence type="ECO:0000256" key="4">
    <source>
        <dbReference type="ARBA" id="ARBA00022553"/>
    </source>
</evidence>
<evidence type="ECO:0000256" key="5">
    <source>
        <dbReference type="ARBA" id="ARBA00022679"/>
    </source>
</evidence>
<name>A0ABV3TAG8_9GAMM</name>
<dbReference type="RefSeq" id="WP_367983676.1">
    <property type="nucleotide sequence ID" value="NZ_JBAKFF010000001.1"/>
</dbReference>
<accession>A0ABV3TAG8</accession>
<keyword evidence="8" id="KW-1133">Transmembrane helix</keyword>
<feature type="region of interest" description="Disordered" evidence="11">
    <location>
        <begin position="443"/>
        <end position="463"/>
    </location>
</feature>
<dbReference type="InterPro" id="IPR036890">
    <property type="entry name" value="HATPase_C_sf"/>
</dbReference>
<dbReference type="SUPFAM" id="SSF47384">
    <property type="entry name" value="Homodimeric domain of signal transducing histidine kinase"/>
    <property type="match status" value="1"/>
</dbReference>
<dbReference type="PROSITE" id="PS50109">
    <property type="entry name" value="HIS_KIN"/>
    <property type="match status" value="1"/>
</dbReference>
<keyword evidence="4" id="KW-0597">Phosphoprotein</keyword>
<proteinExistence type="predicted"/>
<dbReference type="InterPro" id="IPR005467">
    <property type="entry name" value="His_kinase_dom"/>
</dbReference>
<dbReference type="Proteomes" id="UP001556637">
    <property type="component" value="Unassembled WGS sequence"/>
</dbReference>
<keyword evidence="7 14" id="KW-0418">Kinase</keyword>
<dbReference type="Gene3D" id="3.30.565.10">
    <property type="entry name" value="Histidine kinase-like ATPase, C-terminal domain"/>
    <property type="match status" value="1"/>
</dbReference>
<feature type="domain" description="HAMP" evidence="13">
    <location>
        <begin position="188"/>
        <end position="239"/>
    </location>
</feature>
<evidence type="ECO:0000259" key="13">
    <source>
        <dbReference type="PROSITE" id="PS50885"/>
    </source>
</evidence>
<dbReference type="InterPro" id="IPR036097">
    <property type="entry name" value="HisK_dim/P_sf"/>
</dbReference>
<protein>
    <recommendedName>
        <fullName evidence="3">histidine kinase</fullName>
        <ecNumber evidence="3">2.7.13.3</ecNumber>
    </recommendedName>
</protein>
<evidence type="ECO:0000313" key="14">
    <source>
        <dbReference type="EMBL" id="MEX0430904.1"/>
    </source>
</evidence>
<dbReference type="SMART" id="SM00387">
    <property type="entry name" value="HATPase_c"/>
    <property type="match status" value="1"/>
</dbReference>
<evidence type="ECO:0000256" key="2">
    <source>
        <dbReference type="ARBA" id="ARBA00004370"/>
    </source>
</evidence>
<comment type="catalytic activity">
    <reaction evidence="1">
        <text>ATP + protein L-histidine = ADP + protein N-phospho-L-histidine.</text>
        <dbReference type="EC" id="2.7.13.3"/>
    </reaction>
</comment>
<dbReference type="InterPro" id="IPR003660">
    <property type="entry name" value="HAMP_dom"/>
</dbReference>
<dbReference type="PANTHER" id="PTHR45436:SF5">
    <property type="entry name" value="SENSOR HISTIDINE KINASE TRCS"/>
    <property type="match status" value="1"/>
</dbReference>
<comment type="caution">
    <text evidence="14">The sequence shown here is derived from an EMBL/GenBank/DDBJ whole genome shotgun (WGS) entry which is preliminary data.</text>
</comment>
<dbReference type="SUPFAM" id="SSF55874">
    <property type="entry name" value="ATPase domain of HSP90 chaperone/DNA topoisomerase II/histidine kinase"/>
    <property type="match status" value="1"/>
</dbReference>
<evidence type="ECO:0000256" key="1">
    <source>
        <dbReference type="ARBA" id="ARBA00000085"/>
    </source>
</evidence>
<evidence type="ECO:0000259" key="12">
    <source>
        <dbReference type="PROSITE" id="PS50109"/>
    </source>
</evidence>
<comment type="subcellular location">
    <subcellularLocation>
        <location evidence="2">Membrane</location>
    </subcellularLocation>
</comment>
<dbReference type="InterPro" id="IPR050428">
    <property type="entry name" value="TCS_sensor_his_kinase"/>
</dbReference>
<dbReference type="CDD" id="cd00082">
    <property type="entry name" value="HisKA"/>
    <property type="match status" value="1"/>
</dbReference>
<dbReference type="GO" id="GO:0016301">
    <property type="term" value="F:kinase activity"/>
    <property type="evidence" value="ECO:0007669"/>
    <property type="project" value="UniProtKB-KW"/>
</dbReference>
<dbReference type="PROSITE" id="PS50885">
    <property type="entry name" value="HAMP"/>
    <property type="match status" value="1"/>
</dbReference>
<evidence type="ECO:0000256" key="3">
    <source>
        <dbReference type="ARBA" id="ARBA00012438"/>
    </source>
</evidence>
<dbReference type="PRINTS" id="PR00344">
    <property type="entry name" value="BCTRLSENSOR"/>
</dbReference>
<dbReference type="EMBL" id="JBAKFF010000001">
    <property type="protein sequence ID" value="MEX0430904.1"/>
    <property type="molecule type" value="Genomic_DNA"/>
</dbReference>
<evidence type="ECO:0000256" key="8">
    <source>
        <dbReference type="ARBA" id="ARBA00022989"/>
    </source>
</evidence>
<evidence type="ECO:0000256" key="10">
    <source>
        <dbReference type="ARBA" id="ARBA00023136"/>
    </source>
</evidence>
<keyword evidence="5" id="KW-0808">Transferase</keyword>
<evidence type="ECO:0000256" key="11">
    <source>
        <dbReference type="SAM" id="MobiDB-lite"/>
    </source>
</evidence>
<feature type="domain" description="Histidine kinase" evidence="12">
    <location>
        <begin position="247"/>
        <end position="451"/>
    </location>
</feature>
<evidence type="ECO:0000256" key="6">
    <source>
        <dbReference type="ARBA" id="ARBA00022692"/>
    </source>
</evidence>
<keyword evidence="10" id="KW-0472">Membrane</keyword>
<dbReference type="InterPro" id="IPR003594">
    <property type="entry name" value="HATPase_dom"/>
</dbReference>
<evidence type="ECO:0000313" key="15">
    <source>
        <dbReference type="Proteomes" id="UP001556637"/>
    </source>
</evidence>
<keyword evidence="9" id="KW-0902">Two-component regulatory system</keyword>
<evidence type="ECO:0000256" key="9">
    <source>
        <dbReference type="ARBA" id="ARBA00023012"/>
    </source>
</evidence>
<keyword evidence="6" id="KW-0812">Transmembrane</keyword>
<evidence type="ECO:0000256" key="7">
    <source>
        <dbReference type="ARBA" id="ARBA00022777"/>
    </source>
</evidence>
<dbReference type="PANTHER" id="PTHR45436">
    <property type="entry name" value="SENSOR HISTIDINE KINASE YKOH"/>
    <property type="match status" value="1"/>
</dbReference>
<keyword evidence="15" id="KW-1185">Reference proteome</keyword>